<feature type="transmembrane region" description="Helical" evidence="1">
    <location>
        <begin position="110"/>
        <end position="130"/>
    </location>
</feature>
<feature type="transmembrane region" description="Helical" evidence="1">
    <location>
        <begin position="393"/>
        <end position="418"/>
    </location>
</feature>
<reference evidence="3" key="1">
    <citation type="journal article" date="2019" name="Int. J. Syst. Evol. Microbiol.">
        <title>The Global Catalogue of Microorganisms (GCM) 10K type strain sequencing project: providing services to taxonomists for standard genome sequencing and annotation.</title>
        <authorList>
            <consortium name="The Broad Institute Genomics Platform"/>
            <consortium name="The Broad Institute Genome Sequencing Center for Infectious Disease"/>
            <person name="Wu L."/>
            <person name="Ma J."/>
        </authorList>
    </citation>
    <scope>NUCLEOTIDE SEQUENCE [LARGE SCALE GENOMIC DNA]</scope>
    <source>
        <strain evidence="3">NBRC 109019</strain>
    </source>
</reference>
<evidence type="ECO:0000313" key="3">
    <source>
        <dbReference type="Proteomes" id="UP001321477"/>
    </source>
</evidence>
<dbReference type="EMBL" id="AP027734">
    <property type="protein sequence ID" value="BDZ55343.1"/>
    <property type="molecule type" value="Genomic_DNA"/>
</dbReference>
<gene>
    <name evidence="2" type="ORF">GCM10025870_24160</name>
</gene>
<feature type="transmembrane region" description="Helical" evidence="1">
    <location>
        <begin position="22"/>
        <end position="51"/>
    </location>
</feature>
<name>A0ABM8H3I2_9MICO</name>
<dbReference type="RefSeq" id="WP_286329019.1">
    <property type="nucleotide sequence ID" value="NZ_AP027734.1"/>
</dbReference>
<feature type="transmembrane region" description="Helical" evidence="1">
    <location>
        <begin position="232"/>
        <end position="253"/>
    </location>
</feature>
<feature type="transmembrane region" description="Helical" evidence="1">
    <location>
        <begin position="71"/>
        <end position="90"/>
    </location>
</feature>
<evidence type="ECO:0000313" key="2">
    <source>
        <dbReference type="EMBL" id="BDZ55343.1"/>
    </source>
</evidence>
<keyword evidence="3" id="KW-1185">Reference proteome</keyword>
<proteinExistence type="predicted"/>
<organism evidence="2 3">
    <name type="scientific">Agromyces marinus</name>
    <dbReference type="NCBI Taxonomy" id="1389020"/>
    <lineage>
        <taxon>Bacteria</taxon>
        <taxon>Bacillati</taxon>
        <taxon>Actinomycetota</taxon>
        <taxon>Actinomycetes</taxon>
        <taxon>Micrococcales</taxon>
        <taxon>Microbacteriaceae</taxon>
        <taxon>Agromyces</taxon>
    </lineage>
</organism>
<protein>
    <submittedName>
        <fullName evidence="2">Uncharacterized protein</fullName>
    </submittedName>
</protein>
<feature type="transmembrane region" description="Helical" evidence="1">
    <location>
        <begin position="178"/>
        <end position="201"/>
    </location>
</feature>
<sequence length="837" mass="85346">MNTDAVQAGAAVRPAIPDSRGLLLGALSHVGVGLAVALVGGILLALTVGLLLGSEAAADPGGLGSMLRVDAGAFIGLAVKLAGFLVGGELQAGIGSSGSAFVSAAGSASLWAFPLTLTAAVVAASAWWGIRQQRRNALAVWWHRAAYGVAVGLVASVLLLIAVALAAPRFGTTGESHVYLATGGARLVIVGMLVIGGSAWLGREVGRGVSGGTLFEAVRHCWANLPRIPREALGYAAFGFIGFAPIALILTAVQAGEEAGPAAALAAFVFLPNLAAAVGVLAQLGGLTFGASVNDVATVSETASVFNSESAWLWLSLLVAVAVSLVAAVWIGTRRTRRTGAPVIDWRSAWRLPAVVTAAWIVFGLLLFGASAAANGTVWLLSGRGAAALSMAWWSPLVLLLWAAAVEMGAQTLPALIFRVSPRVLSVIAGRRAAKTWADGSSPIDVGGAEAGVEGADAVGADAIDVGGDAADAVGAEARDDLDAPRPLSPEAKKRVIVAAAGVGGLVLIGVASAITVSVVNATVRSPEAIVTEYVGHIAAGRAEAANALVDPNVPNADREFLTDDVLMSATDRISDVDARLVAAGGAAGAYGADGGASAYGADRGAGDRFVEATFKLDGVDQSATLRVEQLDNEWLVLDRWRITTSLATEAVVGVNGMGGAQVAGLDVPLVDAQFGAAEGTVVLYPGIYEVAPTSSPFSEAEPARLAVVPSGVDVAYVQVEYAPTEALRDAVQEELTAQIDACASRTEARPDGCPFSVFVYPSDTPVAWEIVEYPTIEIDEDGLGYRARGGEATATYTSSGFGSQAERTTAEEFTAAGQVTVDGDAVDITMERGFFW</sequence>
<keyword evidence="1" id="KW-0812">Transmembrane</keyword>
<feature type="transmembrane region" description="Helical" evidence="1">
    <location>
        <begin position="145"/>
        <end position="166"/>
    </location>
</feature>
<accession>A0ABM8H3I2</accession>
<keyword evidence="1" id="KW-1133">Transmembrane helix</keyword>
<feature type="transmembrane region" description="Helical" evidence="1">
    <location>
        <begin position="496"/>
        <end position="520"/>
    </location>
</feature>
<keyword evidence="1" id="KW-0472">Membrane</keyword>
<feature type="transmembrane region" description="Helical" evidence="1">
    <location>
        <begin position="352"/>
        <end position="373"/>
    </location>
</feature>
<feature type="transmembrane region" description="Helical" evidence="1">
    <location>
        <begin position="311"/>
        <end position="331"/>
    </location>
</feature>
<evidence type="ECO:0000256" key="1">
    <source>
        <dbReference type="SAM" id="Phobius"/>
    </source>
</evidence>
<dbReference type="Proteomes" id="UP001321477">
    <property type="component" value="Chromosome"/>
</dbReference>
<feature type="transmembrane region" description="Helical" evidence="1">
    <location>
        <begin position="265"/>
        <end position="291"/>
    </location>
</feature>